<reference evidence="2 3" key="1">
    <citation type="journal article" date="2021" name="Sci. Rep.">
        <title>Genome sequencing of the multicellular alga Astrephomene provides insights into convergent evolution of germ-soma differentiation.</title>
        <authorList>
            <person name="Yamashita S."/>
            <person name="Yamamoto K."/>
            <person name="Matsuzaki R."/>
            <person name="Suzuki S."/>
            <person name="Yamaguchi H."/>
            <person name="Hirooka S."/>
            <person name="Minakuchi Y."/>
            <person name="Miyagishima S."/>
            <person name="Kawachi M."/>
            <person name="Toyoda A."/>
            <person name="Nozaki H."/>
        </authorList>
    </citation>
    <scope>NUCLEOTIDE SEQUENCE [LARGE SCALE GENOMIC DNA]</scope>
    <source>
        <strain evidence="2 3">NIES-4017</strain>
    </source>
</reference>
<feature type="non-terminal residue" evidence="2">
    <location>
        <position position="467"/>
    </location>
</feature>
<evidence type="ECO:0000313" key="2">
    <source>
        <dbReference type="EMBL" id="GFR49620.1"/>
    </source>
</evidence>
<dbReference type="PANTHER" id="PTHR46567:SF1">
    <property type="entry name" value="MEDIATOR OF RNA POLYMERASE II TRANSCRIPTION SUBUNIT 12"/>
    <property type="match status" value="1"/>
</dbReference>
<dbReference type="Proteomes" id="UP001054857">
    <property type="component" value="Unassembled WGS sequence"/>
</dbReference>
<feature type="non-terminal residue" evidence="2">
    <location>
        <position position="1"/>
    </location>
</feature>
<comment type="caution">
    <text evidence="2">The sequence shown here is derived from an EMBL/GenBank/DDBJ whole genome shotgun (WGS) entry which is preliminary data.</text>
</comment>
<protein>
    <submittedName>
        <fullName evidence="2">Uncharacterized protein</fullName>
    </submittedName>
</protein>
<dbReference type="EMBL" id="BMAR01000031">
    <property type="protein sequence ID" value="GFR49620.1"/>
    <property type="molecule type" value="Genomic_DNA"/>
</dbReference>
<evidence type="ECO:0000313" key="3">
    <source>
        <dbReference type="Proteomes" id="UP001054857"/>
    </source>
</evidence>
<organism evidence="2 3">
    <name type="scientific">Astrephomene gubernaculifera</name>
    <dbReference type="NCBI Taxonomy" id="47775"/>
    <lineage>
        <taxon>Eukaryota</taxon>
        <taxon>Viridiplantae</taxon>
        <taxon>Chlorophyta</taxon>
        <taxon>core chlorophytes</taxon>
        <taxon>Chlorophyceae</taxon>
        <taxon>CS clade</taxon>
        <taxon>Chlamydomonadales</taxon>
        <taxon>Astrephomenaceae</taxon>
        <taxon>Astrephomene</taxon>
    </lineage>
</organism>
<accession>A0AAD3DWZ1</accession>
<feature type="compositionally biased region" description="Low complexity" evidence="1">
    <location>
        <begin position="440"/>
        <end position="461"/>
    </location>
</feature>
<dbReference type="PANTHER" id="PTHR46567">
    <property type="entry name" value="MEDIATOR OF RNA POLYMERASE II TRANSCRIPTION SUBUNIT 12"/>
    <property type="match status" value="1"/>
</dbReference>
<proteinExistence type="predicted"/>
<dbReference type="AlphaFoldDB" id="A0AAD3DWZ1"/>
<evidence type="ECO:0000256" key="1">
    <source>
        <dbReference type="SAM" id="MobiDB-lite"/>
    </source>
</evidence>
<feature type="region of interest" description="Disordered" evidence="1">
    <location>
        <begin position="440"/>
        <end position="467"/>
    </location>
</feature>
<feature type="compositionally biased region" description="Gly residues" evidence="1">
    <location>
        <begin position="1"/>
        <end position="11"/>
    </location>
</feature>
<sequence>VRAGSGGGGGIHQTPPPRPRPGAAAAAGNATGTAAVLAAGGAGAAHEGVLRLLLCAVSYGQLFLADAVSLLCHDNSAGGGGGVGGGGVMARGGGGGANPGGLSWDVLECRRALLGPPIGLPGCYCRAEAAVRFRIQASLPLDLVWGCVGDTLARATLQMPAGDAAAAAATLSALGTAPAAANTAAVGDVSAATAAALARDVASALTSHAPFRHCLLSEPRALLERLSSPAAVQNTVALLTSACGGGGAASAAADGSQTLRLPQRLVVLSLMAGQLIPLTAVASYEAAAVLDCDSLLTSALVSLEPPCFSSLWLLLRLLVDEHALVSSSAAAEAASRSGGGGGGNSRRWLRDAVETAITPLDGGSITELRAADKSFCDAALGALLAAPGRAELLAEVAWQLGRGVGDFLVKSADWLLQDRKGEQLQGHTCLSQLVARLGRNNAGSSNTSSSSGNNTSNNINNRPGATA</sequence>
<gene>
    <name evidence="2" type="ORF">Agub_g11643</name>
</gene>
<keyword evidence="3" id="KW-1185">Reference proteome</keyword>
<feature type="region of interest" description="Disordered" evidence="1">
    <location>
        <begin position="1"/>
        <end position="26"/>
    </location>
</feature>
<name>A0AAD3DWZ1_9CHLO</name>